<gene>
    <name evidence="3" type="ORF">MNOR_LOCUS3185</name>
</gene>
<evidence type="ECO:0000313" key="4">
    <source>
        <dbReference type="Proteomes" id="UP001497623"/>
    </source>
</evidence>
<protein>
    <recommendedName>
        <fullName evidence="2">Ig-like domain-containing protein</fullName>
    </recommendedName>
</protein>
<dbReference type="InterPro" id="IPR013098">
    <property type="entry name" value="Ig_I-set"/>
</dbReference>
<comment type="caution">
    <text evidence="3">The sequence shown here is derived from an EMBL/GenBank/DDBJ whole genome shotgun (WGS) entry which is preliminary data.</text>
</comment>
<name>A0AAV2PPT8_MEGNR</name>
<dbReference type="InterPro" id="IPR003599">
    <property type="entry name" value="Ig_sub"/>
</dbReference>
<dbReference type="InterPro" id="IPR007110">
    <property type="entry name" value="Ig-like_dom"/>
</dbReference>
<reference evidence="3 4" key="1">
    <citation type="submission" date="2024-05" db="EMBL/GenBank/DDBJ databases">
        <authorList>
            <person name="Wallberg A."/>
        </authorList>
    </citation>
    <scope>NUCLEOTIDE SEQUENCE [LARGE SCALE GENOMIC DNA]</scope>
</reference>
<dbReference type="InterPro" id="IPR036179">
    <property type="entry name" value="Ig-like_dom_sf"/>
</dbReference>
<feature type="signal peptide" evidence="1">
    <location>
        <begin position="1"/>
        <end position="22"/>
    </location>
</feature>
<keyword evidence="4" id="KW-1185">Reference proteome</keyword>
<dbReference type="Pfam" id="PF13927">
    <property type="entry name" value="Ig_3"/>
    <property type="match status" value="1"/>
</dbReference>
<keyword evidence="1" id="KW-0732">Signal</keyword>
<dbReference type="Proteomes" id="UP001497623">
    <property type="component" value="Unassembled WGS sequence"/>
</dbReference>
<dbReference type="AlphaFoldDB" id="A0AAV2PPT8"/>
<dbReference type="SMART" id="SM00408">
    <property type="entry name" value="IGc2"/>
    <property type="match status" value="2"/>
</dbReference>
<dbReference type="PANTHER" id="PTHR23279">
    <property type="entry name" value="DEFECTIVE PROBOSCIS EXTENSION RESPONSE DPR -RELATED"/>
    <property type="match status" value="1"/>
</dbReference>
<dbReference type="GO" id="GO:0032589">
    <property type="term" value="C:neuron projection membrane"/>
    <property type="evidence" value="ECO:0007669"/>
    <property type="project" value="TreeGrafter"/>
</dbReference>
<accession>A0AAV2PPT8</accession>
<feature type="domain" description="Ig-like" evidence="2">
    <location>
        <begin position="64"/>
        <end position="155"/>
    </location>
</feature>
<dbReference type="SMART" id="SM00409">
    <property type="entry name" value="IG"/>
    <property type="match status" value="2"/>
</dbReference>
<dbReference type="GO" id="GO:0050808">
    <property type="term" value="P:synapse organization"/>
    <property type="evidence" value="ECO:0007669"/>
    <property type="project" value="TreeGrafter"/>
</dbReference>
<dbReference type="PROSITE" id="PS50835">
    <property type="entry name" value="IG_LIKE"/>
    <property type="match status" value="2"/>
</dbReference>
<dbReference type="InterPro" id="IPR037448">
    <property type="entry name" value="Zig-8"/>
</dbReference>
<evidence type="ECO:0000256" key="1">
    <source>
        <dbReference type="SAM" id="SignalP"/>
    </source>
</evidence>
<evidence type="ECO:0000259" key="2">
    <source>
        <dbReference type="PROSITE" id="PS50835"/>
    </source>
</evidence>
<sequence length="313" mass="34591">MMQFVVLPLLSLLLTLAPLTQASSYTYGTVAMNSSGGRTKQQTPSGNMWDPEKGIISGVERTPPRFSQSHENLTVTNQTTEKGYPAFLHCHVKNMAENKKVSWIRRRDYHILTSGIQTYSRDDRFTVIPENGDDWALQIKFVQEHDEGQYECQVSTKTGRYGYLVNLKVLVPEARIVGSPELHVESGSTISLRCEIEGSLTPPKYILWYHNNKLINYDQSRGDVTLQMDNTTSRIAIANASFRDSGNYTCSAANIIPSSVNVFVSEGMENGDKTAAIQLLGSAPGASLPNLPSILALHILLISVTHLLNSIST</sequence>
<organism evidence="3 4">
    <name type="scientific">Meganyctiphanes norvegica</name>
    <name type="common">Northern krill</name>
    <name type="synonym">Thysanopoda norvegica</name>
    <dbReference type="NCBI Taxonomy" id="48144"/>
    <lineage>
        <taxon>Eukaryota</taxon>
        <taxon>Metazoa</taxon>
        <taxon>Ecdysozoa</taxon>
        <taxon>Arthropoda</taxon>
        <taxon>Crustacea</taxon>
        <taxon>Multicrustacea</taxon>
        <taxon>Malacostraca</taxon>
        <taxon>Eumalacostraca</taxon>
        <taxon>Eucarida</taxon>
        <taxon>Euphausiacea</taxon>
        <taxon>Euphausiidae</taxon>
        <taxon>Meganyctiphanes</taxon>
    </lineage>
</organism>
<proteinExistence type="predicted"/>
<evidence type="ECO:0000313" key="3">
    <source>
        <dbReference type="EMBL" id="CAL4063222.1"/>
    </source>
</evidence>
<dbReference type="EMBL" id="CAXKWB010001056">
    <property type="protein sequence ID" value="CAL4063222.1"/>
    <property type="molecule type" value="Genomic_DNA"/>
</dbReference>
<dbReference type="InterPro" id="IPR013783">
    <property type="entry name" value="Ig-like_fold"/>
</dbReference>
<dbReference type="Pfam" id="PF07679">
    <property type="entry name" value="I-set"/>
    <property type="match status" value="1"/>
</dbReference>
<feature type="domain" description="Ig-like" evidence="2">
    <location>
        <begin position="172"/>
        <end position="261"/>
    </location>
</feature>
<dbReference type="PANTHER" id="PTHR23279:SF45">
    <property type="entry name" value="DEFECTIVE PROBOSCIS EXTENSION RESPONSE 12, ISOFORM C"/>
    <property type="match status" value="1"/>
</dbReference>
<dbReference type="Gene3D" id="2.60.40.10">
    <property type="entry name" value="Immunoglobulins"/>
    <property type="match status" value="2"/>
</dbReference>
<dbReference type="SUPFAM" id="SSF48726">
    <property type="entry name" value="Immunoglobulin"/>
    <property type="match status" value="2"/>
</dbReference>
<feature type="chain" id="PRO_5043696530" description="Ig-like domain-containing protein" evidence="1">
    <location>
        <begin position="23"/>
        <end position="313"/>
    </location>
</feature>
<dbReference type="InterPro" id="IPR003598">
    <property type="entry name" value="Ig_sub2"/>
</dbReference>